<dbReference type="PROSITE" id="PS51186">
    <property type="entry name" value="GNAT"/>
    <property type="match status" value="1"/>
</dbReference>
<dbReference type="GO" id="GO:0016747">
    <property type="term" value="F:acyltransferase activity, transferring groups other than amino-acyl groups"/>
    <property type="evidence" value="ECO:0007669"/>
    <property type="project" value="InterPro"/>
</dbReference>
<keyword evidence="3" id="KW-1185">Reference proteome</keyword>
<evidence type="ECO:0000313" key="3">
    <source>
        <dbReference type="Proteomes" id="UP000001887"/>
    </source>
</evidence>
<keyword evidence="2" id="KW-0808">Transferase</keyword>
<organism evidence="2 3">
    <name type="scientific">Pirellula staleyi (strain ATCC 27377 / DSM 6068 / ICPB 4128)</name>
    <name type="common">Pirella staleyi</name>
    <dbReference type="NCBI Taxonomy" id="530564"/>
    <lineage>
        <taxon>Bacteria</taxon>
        <taxon>Pseudomonadati</taxon>
        <taxon>Planctomycetota</taxon>
        <taxon>Planctomycetia</taxon>
        <taxon>Pirellulales</taxon>
        <taxon>Pirellulaceae</taxon>
        <taxon>Pirellula</taxon>
    </lineage>
</organism>
<dbReference type="SUPFAM" id="SSF55729">
    <property type="entry name" value="Acyl-CoA N-acyltransferases (Nat)"/>
    <property type="match status" value="1"/>
</dbReference>
<dbReference type="Gene3D" id="3.40.630.30">
    <property type="match status" value="1"/>
</dbReference>
<dbReference type="Pfam" id="PF00583">
    <property type="entry name" value="Acetyltransf_1"/>
    <property type="match status" value="1"/>
</dbReference>
<dbReference type="OrthoDB" id="1821130at2"/>
<sequence>MLTIRAMRLSDYDSVLALWSAAPGVRGLESRDEIARILERNPDLSPLAFHQPAAGAAVLVGAMLACHDGRRGYLYHLAVDPAYRRQGIARKLVEQGLAGLAREGISRCSIYLIDTNVEGRAFWTSLGFRLRDDLVLMAIDLPQSG</sequence>
<proteinExistence type="predicted"/>
<dbReference type="STRING" id="530564.Psta_0055"/>
<feature type="domain" description="N-acetyltransferase" evidence="1">
    <location>
        <begin position="2"/>
        <end position="142"/>
    </location>
</feature>
<dbReference type="CDD" id="cd04301">
    <property type="entry name" value="NAT_SF"/>
    <property type="match status" value="1"/>
</dbReference>
<name>D2QZJ4_PIRSD</name>
<dbReference type="HOGENOM" id="CLU_013985_34_1_0"/>
<gene>
    <name evidence="2" type="ordered locus">Psta_0055</name>
</gene>
<dbReference type="KEGG" id="psl:Psta_0055"/>
<dbReference type="InterPro" id="IPR016181">
    <property type="entry name" value="Acyl_CoA_acyltransferase"/>
</dbReference>
<reference evidence="2 3" key="1">
    <citation type="journal article" date="2009" name="Stand. Genomic Sci.">
        <title>Complete genome sequence of Pirellula staleyi type strain (ATCC 27377).</title>
        <authorList>
            <person name="Clum A."/>
            <person name="Tindall B.J."/>
            <person name="Sikorski J."/>
            <person name="Ivanova N."/>
            <person name="Mavrommatis K."/>
            <person name="Lucas S."/>
            <person name="Glavina del Rio T."/>
            <person name="Nolan M."/>
            <person name="Chen F."/>
            <person name="Tice H."/>
            <person name="Pitluck S."/>
            <person name="Cheng J.F."/>
            <person name="Chertkov O."/>
            <person name="Brettin T."/>
            <person name="Han C."/>
            <person name="Detter J.C."/>
            <person name="Kuske C."/>
            <person name="Bruce D."/>
            <person name="Goodwin L."/>
            <person name="Ovchinikova G."/>
            <person name="Pati A."/>
            <person name="Mikhailova N."/>
            <person name="Chen A."/>
            <person name="Palaniappan K."/>
            <person name="Land M."/>
            <person name="Hauser L."/>
            <person name="Chang Y.J."/>
            <person name="Jeffries C.D."/>
            <person name="Chain P."/>
            <person name="Rohde M."/>
            <person name="Goker M."/>
            <person name="Bristow J."/>
            <person name="Eisen J.A."/>
            <person name="Markowitz V."/>
            <person name="Hugenholtz P."/>
            <person name="Kyrpides N.C."/>
            <person name="Klenk H.P."/>
            <person name="Lapidus A."/>
        </authorList>
    </citation>
    <scope>NUCLEOTIDE SEQUENCE [LARGE SCALE GENOMIC DNA]</scope>
    <source>
        <strain evidence="3">ATCC 27377 / DSM 6068 / ICPB 4128</strain>
    </source>
</reference>
<evidence type="ECO:0000313" key="2">
    <source>
        <dbReference type="EMBL" id="ADB14752.1"/>
    </source>
</evidence>
<dbReference type="eggNOG" id="COG0456">
    <property type="taxonomic scope" value="Bacteria"/>
</dbReference>
<evidence type="ECO:0000259" key="1">
    <source>
        <dbReference type="PROSITE" id="PS51186"/>
    </source>
</evidence>
<dbReference type="AlphaFoldDB" id="D2QZJ4"/>
<accession>D2QZJ4</accession>
<dbReference type="Proteomes" id="UP000001887">
    <property type="component" value="Chromosome"/>
</dbReference>
<protein>
    <submittedName>
        <fullName evidence="2">GCN5-related N-acetyltransferase</fullName>
    </submittedName>
</protein>
<dbReference type="EMBL" id="CP001848">
    <property type="protein sequence ID" value="ADB14752.1"/>
    <property type="molecule type" value="Genomic_DNA"/>
</dbReference>
<dbReference type="InterPro" id="IPR000182">
    <property type="entry name" value="GNAT_dom"/>
</dbReference>